<dbReference type="InterPro" id="IPR024932">
    <property type="entry name" value="ApbE"/>
</dbReference>
<dbReference type="Gene3D" id="3.10.520.10">
    <property type="entry name" value="ApbE-like domains"/>
    <property type="match status" value="1"/>
</dbReference>
<evidence type="ECO:0000313" key="14">
    <source>
        <dbReference type="Proteomes" id="UP000253816"/>
    </source>
</evidence>
<keyword evidence="4 10" id="KW-0808">Transferase</keyword>
<comment type="caution">
    <text evidence="13">The sequence shown here is derived from an EMBL/GenBank/DDBJ whole genome shotgun (WGS) entry which is preliminary data.</text>
</comment>
<name>A0A369KDA8_9BACT</name>
<gene>
    <name evidence="13" type="ORF">HAT2_00301</name>
</gene>
<dbReference type="EC" id="2.7.1.180" evidence="1 10"/>
<dbReference type="EMBL" id="QQBG01000011">
    <property type="protein sequence ID" value="RDB31592.1"/>
    <property type="molecule type" value="Genomic_DNA"/>
</dbReference>
<evidence type="ECO:0000256" key="7">
    <source>
        <dbReference type="ARBA" id="ARBA00022842"/>
    </source>
</evidence>
<evidence type="ECO:0000256" key="12">
    <source>
        <dbReference type="SAM" id="Phobius"/>
    </source>
</evidence>
<keyword evidence="13" id="KW-0449">Lipoprotein</keyword>
<comment type="similarity">
    <text evidence="10">Belongs to the ApbE family.</text>
</comment>
<proteinExistence type="inferred from homology"/>
<feature type="transmembrane region" description="Helical" evidence="12">
    <location>
        <begin position="26"/>
        <end position="47"/>
    </location>
</feature>
<dbReference type="AlphaFoldDB" id="A0A369KDA8"/>
<evidence type="ECO:0000256" key="1">
    <source>
        <dbReference type="ARBA" id="ARBA00011955"/>
    </source>
</evidence>
<evidence type="ECO:0000256" key="3">
    <source>
        <dbReference type="ARBA" id="ARBA00022630"/>
    </source>
</evidence>
<keyword evidence="12" id="KW-0812">Transmembrane</keyword>
<protein>
    <recommendedName>
        <fullName evidence="2 10">FAD:protein FMN transferase</fullName>
        <ecNumber evidence="1 10">2.7.1.180</ecNumber>
    </recommendedName>
    <alternativeName>
        <fullName evidence="8 10">Flavin transferase</fullName>
    </alternativeName>
</protein>
<evidence type="ECO:0000313" key="13">
    <source>
        <dbReference type="EMBL" id="RDB31592.1"/>
    </source>
</evidence>
<feature type="binding site" evidence="11">
    <location>
        <position position="197"/>
    </location>
    <ligand>
        <name>Mg(2+)</name>
        <dbReference type="ChEBI" id="CHEBI:18420"/>
    </ligand>
</feature>
<sequence>MILISFQSVRRFTVWNRGGSFLHRCLFRRLLILFLLVGLSCVVRFLAPIPSLHSFEGIAMTMGYHVTVGQPLSSAQIQEIEEVIEQTFQEVHEHCNPWNPESEIARLNQAEGAVFILSPLLARLISLVDQCVKETDGLFDPTIGPIWGRWCFALMQQELLSSKDLERMKPLQGWNKLTLAGHVLVKKHPGIQLDVCGLAKGFCVDLLAERLRFLGVENGLVEWGGEVYAWGSHPEKRSWSIALADRLPNGEELDLGVVDLCERALASSGISQRYWTVEKKNYYHFVHPKTLKVLSQDACFLLLCSVEADSCVFADAYATACMLFTSQEEIQHWFEKQHRISRLWALLHSGERLLLEKSVGQTNCNFQNVGTLSP</sequence>
<dbReference type="RefSeq" id="WP_114544266.1">
    <property type="nucleotide sequence ID" value="NZ_QQBG01000011.1"/>
</dbReference>
<dbReference type="PANTHER" id="PTHR30040">
    <property type="entry name" value="THIAMINE BIOSYNTHESIS LIPOPROTEIN APBE"/>
    <property type="match status" value="1"/>
</dbReference>
<evidence type="ECO:0000256" key="9">
    <source>
        <dbReference type="ARBA" id="ARBA00048540"/>
    </source>
</evidence>
<organism evidence="13 14">
    <name type="scientific">Candidatus Similichlamydia laticola</name>
    <dbReference type="NCBI Taxonomy" id="2170265"/>
    <lineage>
        <taxon>Bacteria</taxon>
        <taxon>Pseudomonadati</taxon>
        <taxon>Chlamydiota</taxon>
        <taxon>Chlamydiia</taxon>
        <taxon>Parachlamydiales</taxon>
        <taxon>Candidatus Parilichlamydiaceae</taxon>
        <taxon>Candidatus Similichlamydia</taxon>
    </lineage>
</organism>
<feature type="binding site" evidence="11">
    <location>
        <position position="315"/>
    </location>
    <ligand>
        <name>Mg(2+)</name>
        <dbReference type="ChEBI" id="CHEBI:18420"/>
    </ligand>
</feature>
<evidence type="ECO:0000256" key="6">
    <source>
        <dbReference type="ARBA" id="ARBA00022827"/>
    </source>
</evidence>
<dbReference type="GO" id="GO:0046872">
    <property type="term" value="F:metal ion binding"/>
    <property type="evidence" value="ECO:0007669"/>
    <property type="project" value="UniProtKB-UniRule"/>
</dbReference>
<evidence type="ECO:0000256" key="10">
    <source>
        <dbReference type="PIRNR" id="PIRNR006268"/>
    </source>
</evidence>
<evidence type="ECO:0000256" key="4">
    <source>
        <dbReference type="ARBA" id="ARBA00022679"/>
    </source>
</evidence>
<keyword evidence="12" id="KW-1133">Transmembrane helix</keyword>
<evidence type="ECO:0000256" key="11">
    <source>
        <dbReference type="PIRSR" id="PIRSR006268-2"/>
    </source>
</evidence>
<dbReference type="Pfam" id="PF02424">
    <property type="entry name" value="ApbE"/>
    <property type="match status" value="1"/>
</dbReference>
<dbReference type="SUPFAM" id="SSF143631">
    <property type="entry name" value="ApbE-like"/>
    <property type="match status" value="1"/>
</dbReference>
<keyword evidence="12" id="KW-0472">Membrane</keyword>
<evidence type="ECO:0000256" key="5">
    <source>
        <dbReference type="ARBA" id="ARBA00022723"/>
    </source>
</evidence>
<accession>A0A369KDA8</accession>
<dbReference type="InterPro" id="IPR003374">
    <property type="entry name" value="ApbE-like_sf"/>
</dbReference>
<evidence type="ECO:0000256" key="2">
    <source>
        <dbReference type="ARBA" id="ARBA00016337"/>
    </source>
</evidence>
<dbReference type="PIRSF" id="PIRSF006268">
    <property type="entry name" value="ApbE"/>
    <property type="match status" value="1"/>
</dbReference>
<reference evidence="13 14" key="1">
    <citation type="submission" date="2018-07" db="EMBL/GenBank/DDBJ databases">
        <title>Comparative genomics of the Candidatus Parilichlamydiaceae reveals evidence of convergent evolution and genome reduction in the phylum Chlamydiae.</title>
        <authorList>
            <person name="Taylor-Brown A."/>
            <person name="Polkinghorne A."/>
        </authorList>
    </citation>
    <scope>NUCLEOTIDE SEQUENCE [LARGE SCALE GENOMIC DNA]</scope>
    <source>
        <strain evidence="13 14">Hat2</strain>
    </source>
</reference>
<evidence type="ECO:0000256" key="8">
    <source>
        <dbReference type="ARBA" id="ARBA00031306"/>
    </source>
</evidence>
<keyword evidence="6 10" id="KW-0274">FAD</keyword>
<dbReference type="Proteomes" id="UP000253816">
    <property type="component" value="Unassembled WGS sequence"/>
</dbReference>
<comment type="catalytic activity">
    <reaction evidence="9 10">
        <text>L-threonyl-[protein] + FAD = FMN-L-threonyl-[protein] + AMP + H(+)</text>
        <dbReference type="Rhea" id="RHEA:36847"/>
        <dbReference type="Rhea" id="RHEA-COMP:11060"/>
        <dbReference type="Rhea" id="RHEA-COMP:11061"/>
        <dbReference type="ChEBI" id="CHEBI:15378"/>
        <dbReference type="ChEBI" id="CHEBI:30013"/>
        <dbReference type="ChEBI" id="CHEBI:57692"/>
        <dbReference type="ChEBI" id="CHEBI:74257"/>
        <dbReference type="ChEBI" id="CHEBI:456215"/>
        <dbReference type="EC" id="2.7.1.180"/>
    </reaction>
</comment>
<keyword evidence="14" id="KW-1185">Reference proteome</keyword>
<keyword evidence="3 10" id="KW-0285">Flavoprotein</keyword>
<feature type="binding site" evidence="11">
    <location>
        <position position="319"/>
    </location>
    <ligand>
        <name>Mg(2+)</name>
        <dbReference type="ChEBI" id="CHEBI:18420"/>
    </ligand>
</feature>
<comment type="cofactor">
    <cofactor evidence="11">
        <name>Mg(2+)</name>
        <dbReference type="ChEBI" id="CHEBI:18420"/>
    </cofactor>
    <cofactor evidence="11">
        <name>Mn(2+)</name>
        <dbReference type="ChEBI" id="CHEBI:29035"/>
    </cofactor>
    <text evidence="11">Magnesium. Can also use manganese.</text>
</comment>
<keyword evidence="7 10" id="KW-0460">Magnesium</keyword>
<dbReference type="GO" id="GO:0016740">
    <property type="term" value="F:transferase activity"/>
    <property type="evidence" value="ECO:0007669"/>
    <property type="project" value="UniProtKB-UniRule"/>
</dbReference>
<dbReference type="PANTHER" id="PTHR30040:SF2">
    <property type="entry name" value="FAD:PROTEIN FMN TRANSFERASE"/>
    <property type="match status" value="1"/>
</dbReference>
<keyword evidence="5 10" id="KW-0479">Metal-binding</keyword>